<dbReference type="PROSITE" id="PS50956">
    <property type="entry name" value="HTH_ASNC_2"/>
    <property type="match status" value="1"/>
</dbReference>
<name>A0A4U1B9S4_9GAMM</name>
<dbReference type="PANTHER" id="PTHR30154">
    <property type="entry name" value="LEUCINE-RESPONSIVE REGULATORY PROTEIN"/>
    <property type="match status" value="1"/>
</dbReference>
<reference evidence="5 6" key="1">
    <citation type="submission" date="2019-04" db="EMBL/GenBank/DDBJ databases">
        <title>Thalassotalea guangxiensis sp. nov., isolated from sediment of the coastal wetland.</title>
        <authorList>
            <person name="Zheng S."/>
            <person name="Zhang D."/>
        </authorList>
    </citation>
    <scope>NUCLEOTIDE SEQUENCE [LARGE SCALE GENOMIC DNA]</scope>
    <source>
        <strain evidence="5 6">ZS-4</strain>
    </source>
</reference>
<dbReference type="OrthoDB" id="166264at2"/>
<dbReference type="Gene3D" id="3.30.70.920">
    <property type="match status" value="1"/>
</dbReference>
<dbReference type="InterPro" id="IPR011008">
    <property type="entry name" value="Dimeric_a/b-barrel"/>
</dbReference>
<dbReference type="EMBL" id="SWDB01000004">
    <property type="protein sequence ID" value="TKB47144.1"/>
    <property type="molecule type" value="Genomic_DNA"/>
</dbReference>
<dbReference type="InterPro" id="IPR036390">
    <property type="entry name" value="WH_DNA-bd_sf"/>
</dbReference>
<dbReference type="RefSeq" id="WP_136734494.1">
    <property type="nucleotide sequence ID" value="NZ_SWDB01000004.1"/>
</dbReference>
<organism evidence="5 6">
    <name type="scientific">Thalassotalea mangrovi</name>
    <dbReference type="NCBI Taxonomy" id="2572245"/>
    <lineage>
        <taxon>Bacteria</taxon>
        <taxon>Pseudomonadati</taxon>
        <taxon>Pseudomonadota</taxon>
        <taxon>Gammaproteobacteria</taxon>
        <taxon>Alteromonadales</taxon>
        <taxon>Colwelliaceae</taxon>
        <taxon>Thalassotalea</taxon>
    </lineage>
</organism>
<sequence>MDNKDLHILDALQQNARIAMSELAEQVNLSDTPCLRRVKKLESSGVIKGYRATLDAQALGYSVLVYAQVRLTENSFDKAEEFEQAMRSLPQILECSVVTGSYDYLLKIIAKDLGHYEHFLKLSLGKVSAIDSIESTVVLKQTFSRDTVPVID</sequence>
<dbReference type="AlphaFoldDB" id="A0A4U1B9S4"/>
<dbReference type="GO" id="GO:0043565">
    <property type="term" value="F:sequence-specific DNA binding"/>
    <property type="evidence" value="ECO:0007669"/>
    <property type="project" value="InterPro"/>
</dbReference>
<dbReference type="GO" id="GO:0006355">
    <property type="term" value="P:regulation of DNA-templated transcription"/>
    <property type="evidence" value="ECO:0007669"/>
    <property type="project" value="UniProtKB-ARBA"/>
</dbReference>
<dbReference type="SUPFAM" id="SSF46785">
    <property type="entry name" value="Winged helix' DNA-binding domain"/>
    <property type="match status" value="1"/>
</dbReference>
<protein>
    <submittedName>
        <fullName evidence="5">Lrp/AsnC family transcriptional regulator</fullName>
    </submittedName>
</protein>
<dbReference type="PRINTS" id="PR00033">
    <property type="entry name" value="HTHASNC"/>
</dbReference>
<evidence type="ECO:0000256" key="2">
    <source>
        <dbReference type="ARBA" id="ARBA00023125"/>
    </source>
</evidence>
<dbReference type="Gene3D" id="1.10.10.10">
    <property type="entry name" value="Winged helix-like DNA-binding domain superfamily/Winged helix DNA-binding domain"/>
    <property type="match status" value="1"/>
</dbReference>
<keyword evidence="6" id="KW-1185">Reference proteome</keyword>
<dbReference type="Pfam" id="PF01037">
    <property type="entry name" value="AsnC_trans_reg"/>
    <property type="match status" value="1"/>
</dbReference>
<proteinExistence type="predicted"/>
<feature type="domain" description="HTH asnC-type" evidence="4">
    <location>
        <begin position="1"/>
        <end position="62"/>
    </location>
</feature>
<keyword evidence="1" id="KW-0805">Transcription regulation</keyword>
<dbReference type="PANTHER" id="PTHR30154:SF34">
    <property type="entry name" value="TRANSCRIPTIONAL REGULATOR AZLB"/>
    <property type="match status" value="1"/>
</dbReference>
<dbReference type="SUPFAM" id="SSF54909">
    <property type="entry name" value="Dimeric alpha+beta barrel"/>
    <property type="match status" value="1"/>
</dbReference>
<dbReference type="CDD" id="cd00090">
    <property type="entry name" value="HTH_ARSR"/>
    <property type="match status" value="1"/>
</dbReference>
<dbReference type="InterPro" id="IPR000485">
    <property type="entry name" value="AsnC-type_HTH_dom"/>
</dbReference>
<dbReference type="InterPro" id="IPR011991">
    <property type="entry name" value="ArsR-like_HTH"/>
</dbReference>
<keyword evidence="3" id="KW-0804">Transcription</keyword>
<dbReference type="GO" id="GO:0043200">
    <property type="term" value="P:response to amino acid"/>
    <property type="evidence" value="ECO:0007669"/>
    <property type="project" value="TreeGrafter"/>
</dbReference>
<comment type="caution">
    <text evidence="5">The sequence shown here is derived from an EMBL/GenBank/DDBJ whole genome shotgun (WGS) entry which is preliminary data.</text>
</comment>
<evidence type="ECO:0000256" key="1">
    <source>
        <dbReference type="ARBA" id="ARBA00023015"/>
    </source>
</evidence>
<dbReference type="InterPro" id="IPR019888">
    <property type="entry name" value="Tscrpt_reg_AsnC-like"/>
</dbReference>
<dbReference type="SMART" id="SM00344">
    <property type="entry name" value="HTH_ASNC"/>
    <property type="match status" value="1"/>
</dbReference>
<evidence type="ECO:0000259" key="4">
    <source>
        <dbReference type="PROSITE" id="PS50956"/>
    </source>
</evidence>
<dbReference type="PROSITE" id="PS00519">
    <property type="entry name" value="HTH_ASNC_1"/>
    <property type="match status" value="1"/>
</dbReference>
<dbReference type="Pfam" id="PF13412">
    <property type="entry name" value="HTH_24"/>
    <property type="match status" value="1"/>
</dbReference>
<dbReference type="FunFam" id="1.10.10.10:FF:000186">
    <property type="entry name" value="AsnC family transcriptional regulator"/>
    <property type="match status" value="1"/>
</dbReference>
<evidence type="ECO:0000313" key="6">
    <source>
        <dbReference type="Proteomes" id="UP000307999"/>
    </source>
</evidence>
<evidence type="ECO:0000313" key="5">
    <source>
        <dbReference type="EMBL" id="TKB47144.1"/>
    </source>
</evidence>
<accession>A0A4U1B9S4</accession>
<dbReference type="Proteomes" id="UP000307999">
    <property type="component" value="Unassembled WGS sequence"/>
</dbReference>
<dbReference type="InterPro" id="IPR019887">
    <property type="entry name" value="Tscrpt_reg_AsnC/Lrp_C"/>
</dbReference>
<keyword evidence="2" id="KW-0238">DNA-binding</keyword>
<gene>
    <name evidence="5" type="ORF">E8M12_02470</name>
</gene>
<dbReference type="InterPro" id="IPR036388">
    <property type="entry name" value="WH-like_DNA-bd_sf"/>
</dbReference>
<evidence type="ECO:0000256" key="3">
    <source>
        <dbReference type="ARBA" id="ARBA00023163"/>
    </source>
</evidence>
<dbReference type="InterPro" id="IPR019885">
    <property type="entry name" value="Tscrpt_reg_HTH_AsnC-type_CS"/>
</dbReference>
<dbReference type="GO" id="GO:0005829">
    <property type="term" value="C:cytosol"/>
    <property type="evidence" value="ECO:0007669"/>
    <property type="project" value="TreeGrafter"/>
</dbReference>